<sequence length="207" mass="23446">MDHEEQLKQLREQVPVGLRHAALLLEKAGGDVIAARQLFIQEVQAIMLSKTTAPREMVLQLLEQHHYDIPRTLTAIEAALYTITERILRKIGNNPEAVIDKVALAVETATPLHRNYWLPLDTMALPNSCQQTFMVVHEWLSYEGYEGFDSALYFYRELAGTTLRDRLSCAEAAAAIREGDAAAFDLHRESVIQQLYQLVVNNISQFP</sequence>
<dbReference type="Proteomes" id="UP000190367">
    <property type="component" value="Unassembled WGS sequence"/>
</dbReference>
<gene>
    <name evidence="1" type="ORF">SAMN04488128_104407</name>
</gene>
<accession>A0A1T4TDI0</accession>
<evidence type="ECO:0000313" key="1">
    <source>
        <dbReference type="EMBL" id="SKA38269.1"/>
    </source>
</evidence>
<evidence type="ECO:0000313" key="2">
    <source>
        <dbReference type="Proteomes" id="UP000190367"/>
    </source>
</evidence>
<dbReference type="RefSeq" id="WP_078671758.1">
    <property type="nucleotide sequence ID" value="NZ_FUWZ01000004.1"/>
</dbReference>
<name>A0A1T4TDI0_9BACT</name>
<keyword evidence="2" id="KW-1185">Reference proteome</keyword>
<dbReference type="AlphaFoldDB" id="A0A1T4TDI0"/>
<dbReference type="OrthoDB" id="8703200at2"/>
<protein>
    <submittedName>
        <fullName evidence="1">Uncharacterized protein</fullName>
    </submittedName>
</protein>
<dbReference type="STRING" id="634771.SAMN04488128_104407"/>
<proteinExistence type="predicted"/>
<dbReference type="EMBL" id="FUWZ01000004">
    <property type="protein sequence ID" value="SKA38269.1"/>
    <property type="molecule type" value="Genomic_DNA"/>
</dbReference>
<reference evidence="2" key="1">
    <citation type="submission" date="2017-02" db="EMBL/GenBank/DDBJ databases">
        <authorList>
            <person name="Varghese N."/>
            <person name="Submissions S."/>
        </authorList>
    </citation>
    <scope>NUCLEOTIDE SEQUENCE [LARGE SCALE GENOMIC DNA]</scope>
    <source>
        <strain evidence="2">DSM 22224</strain>
    </source>
</reference>
<organism evidence="1 2">
    <name type="scientific">Chitinophaga eiseniae</name>
    <dbReference type="NCBI Taxonomy" id="634771"/>
    <lineage>
        <taxon>Bacteria</taxon>
        <taxon>Pseudomonadati</taxon>
        <taxon>Bacteroidota</taxon>
        <taxon>Chitinophagia</taxon>
        <taxon>Chitinophagales</taxon>
        <taxon>Chitinophagaceae</taxon>
        <taxon>Chitinophaga</taxon>
    </lineage>
</organism>